<dbReference type="PANTHER" id="PTHR47363:SF1">
    <property type="entry name" value="GLUCOKINASE"/>
    <property type="match status" value="1"/>
</dbReference>
<dbReference type="NCBIfam" id="TIGR00749">
    <property type="entry name" value="glk"/>
    <property type="match status" value="1"/>
</dbReference>
<keyword evidence="2" id="KW-0418">Kinase</keyword>
<dbReference type="HAMAP" id="MF_00524">
    <property type="entry name" value="Glucokinase"/>
    <property type="match status" value="1"/>
</dbReference>
<evidence type="ECO:0000313" key="3">
    <source>
        <dbReference type="EMBL" id="SUZ90877.1"/>
    </source>
</evidence>
<evidence type="ECO:0000256" key="2">
    <source>
        <dbReference type="ARBA" id="ARBA00022777"/>
    </source>
</evidence>
<dbReference type="AlphaFoldDB" id="A0A381RLT9"/>
<keyword evidence="1" id="KW-0808">Transferase</keyword>
<dbReference type="Pfam" id="PF02685">
    <property type="entry name" value="Glucokinase"/>
    <property type="match status" value="1"/>
</dbReference>
<dbReference type="GO" id="GO:0005536">
    <property type="term" value="F:D-glucose binding"/>
    <property type="evidence" value="ECO:0007669"/>
    <property type="project" value="InterPro"/>
</dbReference>
<organism evidence="3">
    <name type="scientific">marine metagenome</name>
    <dbReference type="NCBI Taxonomy" id="408172"/>
    <lineage>
        <taxon>unclassified sequences</taxon>
        <taxon>metagenomes</taxon>
        <taxon>ecological metagenomes</taxon>
    </lineage>
</organism>
<dbReference type="PANTHER" id="PTHR47363">
    <property type="entry name" value="GLUCOKINASE"/>
    <property type="match status" value="1"/>
</dbReference>
<dbReference type="Gene3D" id="3.40.367.20">
    <property type="match status" value="1"/>
</dbReference>
<gene>
    <name evidence="3" type="ORF">METZ01_LOCUS43731</name>
</gene>
<accession>A0A381RLT9</accession>
<dbReference type="Gene3D" id="3.30.420.40">
    <property type="match status" value="1"/>
</dbReference>
<dbReference type="CDD" id="cd24008">
    <property type="entry name" value="ASKHA_NBD_GLK"/>
    <property type="match status" value="1"/>
</dbReference>
<dbReference type="GO" id="GO:0006096">
    <property type="term" value="P:glycolytic process"/>
    <property type="evidence" value="ECO:0007669"/>
    <property type="project" value="InterPro"/>
</dbReference>
<dbReference type="InterPro" id="IPR043129">
    <property type="entry name" value="ATPase_NBD"/>
</dbReference>
<dbReference type="InterPro" id="IPR003836">
    <property type="entry name" value="Glucokinase"/>
</dbReference>
<evidence type="ECO:0000256" key="1">
    <source>
        <dbReference type="ARBA" id="ARBA00022679"/>
    </source>
</evidence>
<name>A0A381RLT9_9ZZZZ</name>
<dbReference type="EMBL" id="UINC01001930">
    <property type="protein sequence ID" value="SUZ90877.1"/>
    <property type="molecule type" value="Genomic_DNA"/>
</dbReference>
<dbReference type="SUPFAM" id="SSF53067">
    <property type="entry name" value="Actin-like ATPase domain"/>
    <property type="match status" value="1"/>
</dbReference>
<dbReference type="GO" id="GO:0004340">
    <property type="term" value="F:glucokinase activity"/>
    <property type="evidence" value="ECO:0007669"/>
    <property type="project" value="InterPro"/>
</dbReference>
<proteinExistence type="inferred from homology"/>
<sequence>MPLILAGDVGGTNTWLGLFNSAEPRPIPCETARYATSEFDGLAPIVTTFLKRISDPSRIAATCFGVAGPVHDNVSQLTNVPWLVDGAAMAEKLGIAHVELVNDLEAMAHAIPHLKPSELAVVQSGVPAETGNAALIAPGTGLGEACLHAVDGRMLPMPSEAGHTDFSARTPRDFDLASTLNATQKRVELEDVVSGPGLVTLHAFTHRGTPCTLPSTPNVTAAEITEAALKRTCPGCLETVQWFVETLGSEAGNLALRTLPTAGLYVGGGIAPHILPFLRSDLFLDAFLAKGRMRTLLERLPVSVILEPRVALIGAAVNARRLAPSRQ</sequence>
<evidence type="ECO:0008006" key="4">
    <source>
        <dbReference type="Google" id="ProtNLM"/>
    </source>
</evidence>
<protein>
    <recommendedName>
        <fullName evidence="4">Glucokinase</fullName>
    </recommendedName>
</protein>
<dbReference type="GO" id="GO:0005524">
    <property type="term" value="F:ATP binding"/>
    <property type="evidence" value="ECO:0007669"/>
    <property type="project" value="InterPro"/>
</dbReference>
<reference evidence="3" key="1">
    <citation type="submission" date="2018-05" db="EMBL/GenBank/DDBJ databases">
        <authorList>
            <person name="Lanie J.A."/>
            <person name="Ng W.-L."/>
            <person name="Kazmierczak K.M."/>
            <person name="Andrzejewski T.M."/>
            <person name="Davidsen T.M."/>
            <person name="Wayne K.J."/>
            <person name="Tettelin H."/>
            <person name="Glass J.I."/>
            <person name="Rusch D."/>
            <person name="Podicherti R."/>
            <person name="Tsui H.-C.T."/>
            <person name="Winkler M.E."/>
        </authorList>
    </citation>
    <scope>NUCLEOTIDE SEQUENCE</scope>
</reference>